<feature type="domain" description="AprE-like beta-barrel" evidence="11">
    <location>
        <begin position="359"/>
        <end position="446"/>
    </location>
</feature>
<dbReference type="InterPro" id="IPR058781">
    <property type="entry name" value="HH_AprE-like"/>
</dbReference>
<evidence type="ECO:0000313" key="12">
    <source>
        <dbReference type="EMBL" id="BBF87281.1"/>
    </source>
</evidence>
<dbReference type="Pfam" id="PF26002">
    <property type="entry name" value="Beta-barrel_AprE"/>
    <property type="match status" value="1"/>
</dbReference>
<feature type="transmembrane region" description="Helical" evidence="9">
    <location>
        <begin position="60"/>
        <end position="78"/>
    </location>
</feature>
<dbReference type="GO" id="GO:0005886">
    <property type="term" value="C:plasma membrane"/>
    <property type="evidence" value="ECO:0007669"/>
    <property type="project" value="UniProtKB-SubCell"/>
</dbReference>
<accession>A0A3G9GMX4</accession>
<dbReference type="PANTHER" id="PTHR30386">
    <property type="entry name" value="MEMBRANE FUSION SUBUNIT OF EMRAB-TOLC MULTIDRUG EFFLUX PUMP"/>
    <property type="match status" value="1"/>
</dbReference>
<evidence type="ECO:0000256" key="2">
    <source>
        <dbReference type="ARBA" id="ARBA00009477"/>
    </source>
</evidence>
<dbReference type="OrthoDB" id="9775513at2"/>
<gene>
    <name evidence="12" type="ORF">DLM_3697</name>
</gene>
<evidence type="ECO:0000256" key="9">
    <source>
        <dbReference type="RuleBase" id="RU365093"/>
    </source>
</evidence>
<keyword evidence="8 9" id="KW-0472">Membrane</keyword>
<keyword evidence="4 9" id="KW-1003">Cell membrane</keyword>
<reference evidence="12 13" key="2">
    <citation type="journal article" date="2017" name="Genome Announc.">
        <title>Draft genome sequence of Aquitalea magnusonii strain H3, a plant growth-promoting bacterium of duckweed Lemna minor.</title>
        <authorList>
            <person name="Ishizawa H."/>
            <person name="Kuroda M."/>
            <person name="Ike M."/>
        </authorList>
    </citation>
    <scope>NUCLEOTIDE SEQUENCE [LARGE SCALE GENOMIC DNA]</scope>
    <source>
        <strain evidence="12 13">H3</strain>
    </source>
</reference>
<dbReference type="STRING" id="332411.VI06_05420"/>
<dbReference type="PROSITE" id="PS00543">
    <property type="entry name" value="HLYD_FAMILY"/>
    <property type="match status" value="1"/>
</dbReference>
<sequence length="469" mass="51996">MKKTWKQRLQGWIRGGQGRTSPYWDKLMDWAAARDLQDRQDFATDGDWAILEQSPGRPRIFVWSMLALLVVALLWAALAQIDEVARGEGKVVPVSQNQHIQSLDGGVVSKILVKEGQIVQKGQLLLNIDNTRFVSSLNENQAQYLSLLAKAARLRAIANNVPFALPKEVIQQAPDIAKQETELYQAKRQELDANVSMARQEQAQRSQELNEVRARYAQAQQGLQLTQRELAVTKPLKESGAVSDVDLLRLQRDVSRYQGDRDMAGAQIPKLQAAISEANHKIQEVELNFRNQASADLSDTMGKINSLSAGSSGLADKVKLSEVRSPVKGEVKRLFVNTIGGVVQPGKDILEIVPLEDSLMIETRVSPRDIAFLRPGQRAMVRFTAYDYTVYGGMEGSLQEIGADTVTDDKGNAFYIVKVRTRAGALGEKHLPIIPGMVAQVDIMTGKKSILSYLLKPVLRAKAEAFTER</sequence>
<evidence type="ECO:0000256" key="1">
    <source>
        <dbReference type="ARBA" id="ARBA00004377"/>
    </source>
</evidence>
<evidence type="ECO:0000256" key="8">
    <source>
        <dbReference type="ARBA" id="ARBA00023136"/>
    </source>
</evidence>
<evidence type="ECO:0000259" key="10">
    <source>
        <dbReference type="Pfam" id="PF25994"/>
    </source>
</evidence>
<dbReference type="PANTHER" id="PTHR30386:SF26">
    <property type="entry name" value="TRANSPORT PROTEIN COMB"/>
    <property type="match status" value="1"/>
</dbReference>
<dbReference type="Gene3D" id="2.40.30.170">
    <property type="match status" value="1"/>
</dbReference>
<evidence type="ECO:0000256" key="3">
    <source>
        <dbReference type="ARBA" id="ARBA00022448"/>
    </source>
</evidence>
<dbReference type="KEGG" id="amah:DLM_3697"/>
<dbReference type="InterPro" id="IPR058982">
    <property type="entry name" value="Beta-barrel_AprE"/>
</dbReference>
<feature type="domain" description="AprE-like long alpha-helical hairpin" evidence="10">
    <location>
        <begin position="135"/>
        <end position="308"/>
    </location>
</feature>
<evidence type="ECO:0000256" key="6">
    <source>
        <dbReference type="ARBA" id="ARBA00022692"/>
    </source>
</evidence>
<reference evidence="13" key="1">
    <citation type="journal article" date="2017" name="Biotechnol. Biofuels">
        <title>Evaluation of environmental bacterial communities as a factor affecting the growth of duckweed Lemna minor.</title>
        <authorList>
            <person name="Ishizawa H."/>
            <person name="Kuroda M."/>
            <person name="Morikawa M."/>
            <person name="Ike M."/>
        </authorList>
    </citation>
    <scope>NUCLEOTIDE SEQUENCE [LARGE SCALE GENOMIC DNA]</scope>
    <source>
        <strain evidence="13">H3</strain>
    </source>
</reference>
<dbReference type="EMBL" id="AP018823">
    <property type="protein sequence ID" value="BBF87281.1"/>
    <property type="molecule type" value="Genomic_DNA"/>
</dbReference>
<keyword evidence="5 9" id="KW-0997">Cell inner membrane</keyword>
<dbReference type="NCBIfam" id="TIGR01843">
    <property type="entry name" value="type_I_hlyD"/>
    <property type="match status" value="1"/>
</dbReference>
<evidence type="ECO:0000256" key="4">
    <source>
        <dbReference type="ARBA" id="ARBA00022475"/>
    </source>
</evidence>
<dbReference type="Pfam" id="PF25994">
    <property type="entry name" value="HH_AprE"/>
    <property type="match status" value="1"/>
</dbReference>
<evidence type="ECO:0000313" key="13">
    <source>
        <dbReference type="Proteomes" id="UP000198290"/>
    </source>
</evidence>
<comment type="similarity">
    <text evidence="2 9">Belongs to the membrane fusion protein (MFP) (TC 8.A.1) family.</text>
</comment>
<keyword evidence="13" id="KW-1185">Reference proteome</keyword>
<dbReference type="GO" id="GO:0009306">
    <property type="term" value="P:protein secretion"/>
    <property type="evidence" value="ECO:0007669"/>
    <property type="project" value="InterPro"/>
</dbReference>
<dbReference type="RefSeq" id="WP_089082615.1">
    <property type="nucleotide sequence ID" value="NZ_AP018823.1"/>
</dbReference>
<protein>
    <recommendedName>
        <fullName evidence="9">Membrane fusion protein (MFP) family protein</fullName>
    </recommendedName>
</protein>
<evidence type="ECO:0000259" key="11">
    <source>
        <dbReference type="Pfam" id="PF26002"/>
    </source>
</evidence>
<reference evidence="13" key="3">
    <citation type="journal article" date="2017" name="Plant Physiol. Biochem.">
        <title>Differential oxidative and antioxidative response of duckweed Lemna minor toward plant growth promoting/inhibiting bacteria.</title>
        <authorList>
            <person name="Ishizawa H."/>
            <person name="Kuroda M."/>
            <person name="Morikawa M."/>
            <person name="Ike M."/>
        </authorList>
    </citation>
    <scope>NUCLEOTIDE SEQUENCE [LARGE SCALE GENOMIC DNA]</scope>
    <source>
        <strain evidence="13">H3</strain>
    </source>
</reference>
<dbReference type="Proteomes" id="UP000198290">
    <property type="component" value="Chromosome"/>
</dbReference>
<organism evidence="12 13">
    <name type="scientific">Aquitalea magnusonii</name>
    <dbReference type="NCBI Taxonomy" id="332411"/>
    <lineage>
        <taxon>Bacteria</taxon>
        <taxon>Pseudomonadati</taxon>
        <taxon>Pseudomonadota</taxon>
        <taxon>Betaproteobacteria</taxon>
        <taxon>Neisseriales</taxon>
        <taxon>Chromobacteriaceae</taxon>
        <taxon>Aquitalea</taxon>
    </lineage>
</organism>
<dbReference type="InterPro" id="IPR050739">
    <property type="entry name" value="MFP"/>
</dbReference>
<dbReference type="PRINTS" id="PR01490">
    <property type="entry name" value="RTXTOXIND"/>
</dbReference>
<name>A0A3G9GMX4_9NEIS</name>
<dbReference type="AlphaFoldDB" id="A0A3G9GMX4"/>
<evidence type="ECO:0000256" key="5">
    <source>
        <dbReference type="ARBA" id="ARBA00022519"/>
    </source>
</evidence>
<proteinExistence type="inferred from homology"/>
<dbReference type="Gene3D" id="1.10.287.470">
    <property type="entry name" value="Helix hairpin bin"/>
    <property type="match status" value="1"/>
</dbReference>
<dbReference type="InterPro" id="IPR010129">
    <property type="entry name" value="T1SS_HlyD"/>
</dbReference>
<dbReference type="InterPro" id="IPR006144">
    <property type="entry name" value="Secretion_HlyD_CS"/>
</dbReference>
<keyword evidence="6 9" id="KW-0812">Transmembrane</keyword>
<keyword evidence="7 9" id="KW-1133">Transmembrane helix</keyword>
<keyword evidence="3 9" id="KW-0813">Transport</keyword>
<evidence type="ECO:0000256" key="7">
    <source>
        <dbReference type="ARBA" id="ARBA00022989"/>
    </source>
</evidence>
<comment type="subcellular location">
    <subcellularLocation>
        <location evidence="1 9">Cell inner membrane</location>
        <topology evidence="1 9">Single-pass membrane protein</topology>
    </subcellularLocation>
</comment>
<dbReference type="Gene3D" id="2.40.50.100">
    <property type="match status" value="1"/>
</dbReference>
<dbReference type="SUPFAM" id="SSF111369">
    <property type="entry name" value="HlyD-like secretion proteins"/>
    <property type="match status" value="1"/>
</dbReference>